<evidence type="ECO:0000256" key="10">
    <source>
        <dbReference type="ARBA" id="ARBA00022840"/>
    </source>
</evidence>
<evidence type="ECO:0000256" key="5">
    <source>
        <dbReference type="ARBA" id="ARBA00022543"/>
    </source>
</evidence>
<dbReference type="EMBL" id="JAAARO010000016">
    <property type="protein sequence ID" value="KAF5734474.1"/>
    <property type="molecule type" value="Genomic_DNA"/>
</dbReference>
<keyword evidence="8" id="KW-0547">Nucleotide-binding</keyword>
<keyword evidence="7" id="KW-0808">Transferase</keyword>
<dbReference type="PRINTS" id="PR00109">
    <property type="entry name" value="TYRKINASE"/>
</dbReference>
<dbReference type="InterPro" id="IPR011009">
    <property type="entry name" value="Kinase-like_dom_sf"/>
</dbReference>
<evidence type="ECO:0000256" key="1">
    <source>
        <dbReference type="ARBA" id="ARBA00004370"/>
    </source>
</evidence>
<evidence type="ECO:0000256" key="7">
    <source>
        <dbReference type="ARBA" id="ARBA00022679"/>
    </source>
</evidence>
<dbReference type="Pfam" id="PF07714">
    <property type="entry name" value="PK_Tyr_Ser-Thr"/>
    <property type="match status" value="1"/>
</dbReference>
<keyword evidence="20" id="KW-1185">Reference proteome</keyword>
<dbReference type="Pfam" id="PF00989">
    <property type="entry name" value="PAS"/>
    <property type="match status" value="1"/>
</dbReference>
<keyword evidence="5" id="KW-0600">Photoreceptor protein</keyword>
<keyword evidence="4" id="KW-0723">Serine/threonine-protein kinase</keyword>
<evidence type="ECO:0000256" key="12">
    <source>
        <dbReference type="ARBA" id="ARBA00023136"/>
    </source>
</evidence>
<dbReference type="NCBIfam" id="TIGR00229">
    <property type="entry name" value="sensory_box"/>
    <property type="match status" value="1"/>
</dbReference>
<evidence type="ECO:0000256" key="11">
    <source>
        <dbReference type="ARBA" id="ARBA00022991"/>
    </source>
</evidence>
<evidence type="ECO:0000256" key="16">
    <source>
        <dbReference type="SAM" id="MobiDB-lite"/>
    </source>
</evidence>
<evidence type="ECO:0000256" key="6">
    <source>
        <dbReference type="ARBA" id="ARBA00022606"/>
    </source>
</evidence>
<feature type="domain" description="Protein kinase" evidence="17">
    <location>
        <begin position="414"/>
        <end position="669"/>
    </location>
</feature>
<feature type="region of interest" description="Disordered" evidence="16">
    <location>
        <begin position="369"/>
        <end position="402"/>
    </location>
</feature>
<evidence type="ECO:0000259" key="18">
    <source>
        <dbReference type="PROSITE" id="PS50112"/>
    </source>
</evidence>
<accession>A0A7J7CK96</accession>
<dbReference type="Gene3D" id="3.30.200.20">
    <property type="entry name" value="Phosphorylase Kinase, domain 1"/>
    <property type="match status" value="1"/>
</dbReference>
<feature type="domain" description="PAS" evidence="18">
    <location>
        <begin position="62"/>
        <end position="133"/>
    </location>
</feature>
<evidence type="ECO:0000256" key="3">
    <source>
        <dbReference type="ARBA" id="ARBA00012513"/>
    </source>
</evidence>
<dbReference type="Proteomes" id="UP000593562">
    <property type="component" value="Unassembled WGS sequence"/>
</dbReference>
<comment type="similarity">
    <text evidence="2">Belongs to the protein kinase superfamily. TKL Ser/Thr protein kinase family. RAF subfamily.</text>
</comment>
<dbReference type="GO" id="GO:0006355">
    <property type="term" value="P:regulation of DNA-templated transcription"/>
    <property type="evidence" value="ECO:0007669"/>
    <property type="project" value="InterPro"/>
</dbReference>
<feature type="compositionally biased region" description="Low complexity" evidence="16">
    <location>
        <begin position="383"/>
        <end position="395"/>
    </location>
</feature>
<dbReference type="PANTHER" id="PTHR44329:SF47">
    <property type="entry name" value="SERINE_THREONINE-PROTEIN KINASE ROCO5-RELATED"/>
    <property type="match status" value="1"/>
</dbReference>
<dbReference type="GO" id="GO:0016020">
    <property type="term" value="C:membrane"/>
    <property type="evidence" value="ECO:0007669"/>
    <property type="project" value="UniProtKB-SubCell"/>
</dbReference>
<evidence type="ECO:0000256" key="14">
    <source>
        <dbReference type="ARBA" id="ARBA00047899"/>
    </source>
</evidence>
<name>A0A7J7CK96_TRIWF</name>
<dbReference type="GO" id="GO:0009881">
    <property type="term" value="F:photoreceptor activity"/>
    <property type="evidence" value="ECO:0007669"/>
    <property type="project" value="UniProtKB-KW"/>
</dbReference>
<evidence type="ECO:0000313" key="19">
    <source>
        <dbReference type="EMBL" id="KAF5734474.1"/>
    </source>
</evidence>
<dbReference type="InterPro" id="IPR013767">
    <property type="entry name" value="PAS_fold"/>
</dbReference>
<dbReference type="SUPFAM" id="SSF55785">
    <property type="entry name" value="PYP-like sensor domain (PAS domain)"/>
    <property type="match status" value="1"/>
</dbReference>
<dbReference type="Gene3D" id="1.10.510.10">
    <property type="entry name" value="Transferase(Phosphotransferase) domain 1"/>
    <property type="match status" value="1"/>
</dbReference>
<dbReference type="OrthoDB" id="339325at2759"/>
<dbReference type="SUPFAM" id="SSF56112">
    <property type="entry name" value="Protein kinase-like (PK-like)"/>
    <property type="match status" value="1"/>
</dbReference>
<dbReference type="PROSITE" id="PS50112">
    <property type="entry name" value="PAS"/>
    <property type="match status" value="1"/>
</dbReference>
<dbReference type="SMART" id="SM00220">
    <property type="entry name" value="S_TKc"/>
    <property type="match status" value="1"/>
</dbReference>
<organism evidence="19 20">
    <name type="scientific">Tripterygium wilfordii</name>
    <name type="common">Thunder God vine</name>
    <dbReference type="NCBI Taxonomy" id="458696"/>
    <lineage>
        <taxon>Eukaryota</taxon>
        <taxon>Viridiplantae</taxon>
        <taxon>Streptophyta</taxon>
        <taxon>Embryophyta</taxon>
        <taxon>Tracheophyta</taxon>
        <taxon>Spermatophyta</taxon>
        <taxon>Magnoliopsida</taxon>
        <taxon>eudicotyledons</taxon>
        <taxon>Gunneridae</taxon>
        <taxon>Pentapetalae</taxon>
        <taxon>rosids</taxon>
        <taxon>fabids</taxon>
        <taxon>Celastrales</taxon>
        <taxon>Celastraceae</taxon>
        <taxon>Tripterygium</taxon>
    </lineage>
</organism>
<keyword evidence="11" id="KW-0157">Chromophore</keyword>
<dbReference type="SMART" id="SM00091">
    <property type="entry name" value="PAS"/>
    <property type="match status" value="1"/>
</dbReference>
<dbReference type="InterPro" id="IPR000014">
    <property type="entry name" value="PAS"/>
</dbReference>
<comment type="caution">
    <text evidence="19">The sequence shown here is derived from an EMBL/GenBank/DDBJ whole genome shotgun (WGS) entry which is preliminary data.</text>
</comment>
<dbReference type="GO" id="GO:0005524">
    <property type="term" value="F:ATP binding"/>
    <property type="evidence" value="ECO:0007669"/>
    <property type="project" value="UniProtKB-KW"/>
</dbReference>
<comment type="subcellular location">
    <subcellularLocation>
        <location evidence="1">Membrane</location>
    </subcellularLocation>
</comment>
<keyword evidence="9 19" id="KW-0418">Kinase</keyword>
<evidence type="ECO:0000256" key="13">
    <source>
        <dbReference type="ARBA" id="ARBA00023170"/>
    </source>
</evidence>
<feature type="compositionally biased region" description="Basic and acidic residues" evidence="16">
    <location>
        <begin position="370"/>
        <end position="382"/>
    </location>
</feature>
<dbReference type="EC" id="2.7.11.1" evidence="3"/>
<evidence type="ECO:0000259" key="17">
    <source>
        <dbReference type="PROSITE" id="PS50011"/>
    </source>
</evidence>
<keyword evidence="12" id="KW-0472">Membrane</keyword>
<dbReference type="InterPro" id="IPR035965">
    <property type="entry name" value="PAS-like_dom_sf"/>
</dbReference>
<comment type="catalytic activity">
    <reaction evidence="14">
        <text>L-threonyl-[protein] + ATP = O-phospho-L-threonyl-[protein] + ADP + H(+)</text>
        <dbReference type="Rhea" id="RHEA:46608"/>
        <dbReference type="Rhea" id="RHEA-COMP:11060"/>
        <dbReference type="Rhea" id="RHEA-COMP:11605"/>
        <dbReference type="ChEBI" id="CHEBI:15378"/>
        <dbReference type="ChEBI" id="CHEBI:30013"/>
        <dbReference type="ChEBI" id="CHEBI:30616"/>
        <dbReference type="ChEBI" id="CHEBI:61977"/>
        <dbReference type="ChEBI" id="CHEBI:456216"/>
        <dbReference type="EC" id="2.7.11.1"/>
    </reaction>
</comment>
<protein>
    <recommendedName>
        <fullName evidence="3">non-specific serine/threonine protein kinase</fullName>
        <ecNumber evidence="3">2.7.11.1</ecNumber>
    </recommendedName>
</protein>
<dbReference type="AlphaFoldDB" id="A0A7J7CK96"/>
<keyword evidence="10" id="KW-0067">ATP-binding</keyword>
<dbReference type="CDD" id="cd00130">
    <property type="entry name" value="PAS"/>
    <property type="match status" value="1"/>
</dbReference>
<dbReference type="FunFam" id="3.30.200.20:FF:000060">
    <property type="entry name" value="Serine/threonine-protein kinase isoform 1"/>
    <property type="match status" value="1"/>
</dbReference>
<reference evidence="19 20" key="1">
    <citation type="journal article" date="2020" name="Nat. Commun.">
        <title>Genome of Tripterygium wilfordii and identification of cytochrome P450 involved in triptolide biosynthesis.</title>
        <authorList>
            <person name="Tu L."/>
            <person name="Su P."/>
            <person name="Zhang Z."/>
            <person name="Gao L."/>
            <person name="Wang J."/>
            <person name="Hu T."/>
            <person name="Zhou J."/>
            <person name="Zhang Y."/>
            <person name="Zhao Y."/>
            <person name="Liu Y."/>
            <person name="Song Y."/>
            <person name="Tong Y."/>
            <person name="Lu Y."/>
            <person name="Yang J."/>
            <person name="Xu C."/>
            <person name="Jia M."/>
            <person name="Peters R.J."/>
            <person name="Huang L."/>
            <person name="Gao W."/>
        </authorList>
    </citation>
    <scope>NUCLEOTIDE SEQUENCE [LARGE SCALE GENOMIC DNA]</scope>
    <source>
        <strain evidence="20">cv. XIE 37</strain>
        <tissue evidence="19">Leaf</tissue>
    </source>
</reference>
<dbReference type="Gene3D" id="3.30.450.20">
    <property type="entry name" value="PAS domain"/>
    <property type="match status" value="1"/>
</dbReference>
<dbReference type="InterPro" id="IPR008271">
    <property type="entry name" value="Ser/Thr_kinase_AS"/>
</dbReference>
<proteinExistence type="inferred from homology"/>
<gene>
    <name evidence="19" type="ORF">HS088_TW16G00923</name>
</gene>
<evidence type="ECO:0000256" key="4">
    <source>
        <dbReference type="ARBA" id="ARBA00022527"/>
    </source>
</evidence>
<sequence length="684" mass="76480">MATEECSPSLYRFLADRCETLEASHARLGDQINELMEYNKKKSEVAVVSKSGWGCVPGFFSDGNPFRSILDSMGNAVHVCSASSGEIIYWNRSAESLFGWRDYEVLGENVFILVDEEYYAPLRKIMERLSSGQVWSGQFPFKKRSGENFMAMVTKSPLHEGNELVGFITVSSDAKVFNSSNSEKTRPYQDRSRLQSFNLKNIQSHPHPQIAPAPHIASSVSNLASKLLSRRHGENDTAASAITRDSEGATTECRYFKLERPGTIAAKVLAKLHIWKEEDKNVRQGDANGASVNNEEVTRAHSPEGSQASIFCCLNAEAKGECPEKIVSPFGAKSAHSKLEDPLPILSFQEVGNELEPGALNLEALPVENEAQRQSDSKRLSSLEDSIGSHGSSSSRGDDESNSMIDCEIQWEDLQVGEEIGQGSYAVVYRGIWNASDVSIKVFFHHEHGNGTFQDYKKEIEIMRSLRHPNVLLFMGAVCSEQRLAIVTEFLPRGSLFRTLHKNNQALDMRRRLRMALDVARGMNYLHHRNPPIIHRDLKSSNLLVDKNWNVKVGDFGLSKWMDATFLTTKSGNGTPQWMAPEVLQNEPSNEKSDVFSFGVILWELMTNKIPWSGLNALQVVGIVGFMNRRLEIPEDIDTQVASIIHACWKSDLKERPSFEEIIQEMTGLIQKFPAASARRSSES</sequence>
<dbReference type="FunFam" id="1.10.510.10:FF:000476">
    <property type="entry name" value="PAS domain-containing protein tyrosine kinase family protein"/>
    <property type="match status" value="1"/>
</dbReference>
<dbReference type="GO" id="GO:0004674">
    <property type="term" value="F:protein serine/threonine kinase activity"/>
    <property type="evidence" value="ECO:0007669"/>
    <property type="project" value="UniProtKB-KW"/>
</dbReference>
<feature type="region of interest" description="Disordered" evidence="16">
    <location>
        <begin position="282"/>
        <end position="301"/>
    </location>
</feature>
<comment type="catalytic activity">
    <reaction evidence="15">
        <text>L-seryl-[protein] + ATP = O-phospho-L-seryl-[protein] + ADP + H(+)</text>
        <dbReference type="Rhea" id="RHEA:17989"/>
        <dbReference type="Rhea" id="RHEA-COMP:9863"/>
        <dbReference type="Rhea" id="RHEA-COMP:11604"/>
        <dbReference type="ChEBI" id="CHEBI:15378"/>
        <dbReference type="ChEBI" id="CHEBI:29999"/>
        <dbReference type="ChEBI" id="CHEBI:30616"/>
        <dbReference type="ChEBI" id="CHEBI:83421"/>
        <dbReference type="ChEBI" id="CHEBI:456216"/>
        <dbReference type="EC" id="2.7.11.1"/>
    </reaction>
</comment>
<dbReference type="FunCoup" id="A0A7J7CK96">
    <property type="interactions" value="51"/>
</dbReference>
<evidence type="ECO:0000256" key="15">
    <source>
        <dbReference type="ARBA" id="ARBA00048679"/>
    </source>
</evidence>
<evidence type="ECO:0000313" key="20">
    <source>
        <dbReference type="Proteomes" id="UP000593562"/>
    </source>
</evidence>
<keyword evidence="13" id="KW-0675">Receptor</keyword>
<dbReference type="CDD" id="cd13999">
    <property type="entry name" value="STKc_MAP3K-like"/>
    <property type="match status" value="1"/>
</dbReference>
<evidence type="ECO:0000256" key="9">
    <source>
        <dbReference type="ARBA" id="ARBA00022777"/>
    </source>
</evidence>
<dbReference type="PROSITE" id="PS00108">
    <property type="entry name" value="PROTEIN_KINASE_ST"/>
    <property type="match status" value="1"/>
</dbReference>
<evidence type="ECO:0000256" key="8">
    <source>
        <dbReference type="ARBA" id="ARBA00022741"/>
    </source>
</evidence>
<dbReference type="InterPro" id="IPR051681">
    <property type="entry name" value="Ser/Thr_Kinases-Pseudokinases"/>
</dbReference>
<evidence type="ECO:0000256" key="2">
    <source>
        <dbReference type="ARBA" id="ARBA00010507"/>
    </source>
</evidence>
<keyword evidence="6" id="KW-0716">Sensory transduction</keyword>
<dbReference type="InParanoid" id="A0A7J7CK96"/>
<dbReference type="PROSITE" id="PS50011">
    <property type="entry name" value="PROTEIN_KINASE_DOM"/>
    <property type="match status" value="1"/>
</dbReference>
<dbReference type="PANTHER" id="PTHR44329">
    <property type="entry name" value="SERINE/THREONINE-PROTEIN KINASE TNNI3K-RELATED"/>
    <property type="match status" value="1"/>
</dbReference>
<dbReference type="InterPro" id="IPR000719">
    <property type="entry name" value="Prot_kinase_dom"/>
</dbReference>
<dbReference type="InterPro" id="IPR001245">
    <property type="entry name" value="Ser-Thr/Tyr_kinase_cat_dom"/>
</dbReference>